<keyword evidence="1" id="KW-0285">Flavoprotein</keyword>
<evidence type="ECO:0000313" key="3">
    <source>
        <dbReference type="EMBL" id="MBO0518145.1"/>
    </source>
</evidence>
<keyword evidence="4" id="KW-1185">Reference proteome</keyword>
<dbReference type="Pfam" id="PF00441">
    <property type="entry name" value="Acyl-CoA_dh_1"/>
    <property type="match status" value="1"/>
</dbReference>
<dbReference type="PROSITE" id="PS00073">
    <property type="entry name" value="ACYL_COA_DH_2"/>
    <property type="match status" value="1"/>
</dbReference>
<dbReference type="RefSeq" id="WP_277990120.1">
    <property type="nucleotide sequence ID" value="NZ_JAFLRJ010001277.1"/>
</dbReference>
<evidence type="ECO:0000259" key="2">
    <source>
        <dbReference type="Pfam" id="PF00441"/>
    </source>
</evidence>
<dbReference type="PANTHER" id="PTHR42707:SF3">
    <property type="entry name" value="ACYL-COA DEHYDROGENASE AIDB-RELATED"/>
    <property type="match status" value="1"/>
</dbReference>
<dbReference type="GO" id="GO:0003995">
    <property type="term" value="F:acyl-CoA dehydrogenase activity"/>
    <property type="evidence" value="ECO:0007669"/>
    <property type="project" value="InterPro"/>
</dbReference>
<dbReference type="AlphaFoldDB" id="A0A939FJ98"/>
<feature type="domain" description="Acyl-CoA dehydrogenase/oxidase C-terminal" evidence="2">
    <location>
        <begin position="1"/>
        <end position="131"/>
    </location>
</feature>
<dbReference type="PANTHER" id="PTHR42707">
    <property type="entry name" value="ACYL-COA DEHYDROGENASE"/>
    <property type="match status" value="1"/>
</dbReference>
<gene>
    <name evidence="3" type="ORF">J0695_41495</name>
</gene>
<name>A0A939FJ98_9ACTN</name>
<protein>
    <submittedName>
        <fullName evidence="3">DNA alkylation response protein</fullName>
    </submittedName>
</protein>
<dbReference type="Proteomes" id="UP000664167">
    <property type="component" value="Unassembled WGS sequence"/>
</dbReference>
<organism evidence="3 4">
    <name type="scientific">Streptomyces beijiangensis</name>
    <dbReference type="NCBI Taxonomy" id="163361"/>
    <lineage>
        <taxon>Bacteria</taxon>
        <taxon>Bacillati</taxon>
        <taxon>Actinomycetota</taxon>
        <taxon>Actinomycetes</taxon>
        <taxon>Kitasatosporales</taxon>
        <taxon>Streptomycetaceae</taxon>
        <taxon>Streptomyces</taxon>
    </lineage>
</organism>
<evidence type="ECO:0000313" key="4">
    <source>
        <dbReference type="Proteomes" id="UP000664167"/>
    </source>
</evidence>
<dbReference type="Gene3D" id="1.20.140.10">
    <property type="entry name" value="Butyryl-CoA Dehydrogenase, subunit A, domain 3"/>
    <property type="match status" value="1"/>
</dbReference>
<dbReference type="InterPro" id="IPR009075">
    <property type="entry name" value="AcylCo_DH/oxidase_C"/>
</dbReference>
<feature type="non-terminal residue" evidence="3">
    <location>
        <position position="139"/>
    </location>
</feature>
<dbReference type="EMBL" id="JAFLRJ010001277">
    <property type="protein sequence ID" value="MBO0518145.1"/>
    <property type="molecule type" value="Genomic_DNA"/>
</dbReference>
<dbReference type="InterPro" id="IPR052904">
    <property type="entry name" value="Acyl-CoA_dehydrogenase-like"/>
</dbReference>
<sequence length="139" mass="15000">GLMRQAVAQAVHHCAYREAFGGKLIDKPLMRNVLADLALESEAATTLALRLAAAYDDGSERERALLRIAVPAAKYWVTKRCAPLAVEAAECLGGNGYVEESGMPRLVRESPLNSVWEGAGNVQALDVLRALSRDPQVLD</sequence>
<proteinExistence type="predicted"/>
<accession>A0A939FJ98</accession>
<feature type="non-terminal residue" evidence="3">
    <location>
        <position position="1"/>
    </location>
</feature>
<dbReference type="InterPro" id="IPR006089">
    <property type="entry name" value="Acyl-CoA_DH_CS"/>
</dbReference>
<dbReference type="InterPro" id="IPR036250">
    <property type="entry name" value="AcylCo_DH-like_C"/>
</dbReference>
<reference evidence="3" key="1">
    <citation type="submission" date="2021-03" db="EMBL/GenBank/DDBJ databases">
        <title>Streptomyces poriferae sp. nov., a novel marine sponge-derived Actinobacteria species with anti-MRSA activity.</title>
        <authorList>
            <person name="Sandoval-Powers M."/>
            <person name="Kralova S."/>
            <person name="Nguyen G.-S."/>
            <person name="Fawwal D."/>
            <person name="Degnes K."/>
            <person name="Klinkenberg G."/>
            <person name="Sletta H."/>
            <person name="Wentzel A."/>
            <person name="Liles M.R."/>
        </authorList>
    </citation>
    <scope>NUCLEOTIDE SEQUENCE</scope>
    <source>
        <strain evidence="3">DSM 41794</strain>
    </source>
</reference>
<comment type="caution">
    <text evidence="3">The sequence shown here is derived from an EMBL/GenBank/DDBJ whole genome shotgun (WGS) entry which is preliminary data.</text>
</comment>
<evidence type="ECO:0000256" key="1">
    <source>
        <dbReference type="ARBA" id="ARBA00022630"/>
    </source>
</evidence>
<dbReference type="SUPFAM" id="SSF47203">
    <property type="entry name" value="Acyl-CoA dehydrogenase C-terminal domain-like"/>
    <property type="match status" value="1"/>
</dbReference>